<name>A0AAV6N022_9ROSI</name>
<keyword evidence="3" id="KW-1185">Reference proteome</keyword>
<proteinExistence type="predicted"/>
<evidence type="ECO:0008006" key="4">
    <source>
        <dbReference type="Google" id="ProtNLM"/>
    </source>
</evidence>
<dbReference type="AlphaFoldDB" id="A0AAV6N022"/>
<sequence length="99" mass="10166">MSSNFIKAFAFLGLVLGVIVVDISSQVAARDLLQTKYSRGDNGSGSGVDDNPGCGNYIDSCRGHGPVGGCQHGCCGTKNGGRCSKCCSNVSEVGEFIKS</sequence>
<comment type="caution">
    <text evidence="2">The sequence shown here is derived from an EMBL/GenBank/DDBJ whole genome shotgun (WGS) entry which is preliminary data.</text>
</comment>
<accession>A0AAV6N022</accession>
<dbReference type="Proteomes" id="UP000685013">
    <property type="component" value="Chromosome 11"/>
</dbReference>
<organism evidence="2 3">
    <name type="scientific">Cucurbita argyrosperma subsp. sororia</name>
    <dbReference type="NCBI Taxonomy" id="37648"/>
    <lineage>
        <taxon>Eukaryota</taxon>
        <taxon>Viridiplantae</taxon>
        <taxon>Streptophyta</taxon>
        <taxon>Embryophyta</taxon>
        <taxon>Tracheophyta</taxon>
        <taxon>Spermatophyta</taxon>
        <taxon>Magnoliopsida</taxon>
        <taxon>eudicotyledons</taxon>
        <taxon>Gunneridae</taxon>
        <taxon>Pentapetalae</taxon>
        <taxon>rosids</taxon>
        <taxon>fabids</taxon>
        <taxon>Cucurbitales</taxon>
        <taxon>Cucurbitaceae</taxon>
        <taxon>Cucurbiteae</taxon>
        <taxon>Cucurbita</taxon>
    </lineage>
</organism>
<evidence type="ECO:0000313" key="2">
    <source>
        <dbReference type="EMBL" id="KAG6589123.1"/>
    </source>
</evidence>
<evidence type="ECO:0000313" key="3">
    <source>
        <dbReference type="Proteomes" id="UP000685013"/>
    </source>
</evidence>
<dbReference type="EMBL" id="JAGKQH010000011">
    <property type="protein sequence ID" value="KAG6589123.1"/>
    <property type="molecule type" value="Genomic_DNA"/>
</dbReference>
<feature type="chain" id="PRO_5043719899" description="Glycine-rich protein" evidence="1">
    <location>
        <begin position="30"/>
        <end position="99"/>
    </location>
</feature>
<reference evidence="2 3" key="1">
    <citation type="journal article" date="2021" name="Hortic Res">
        <title>The domestication of Cucurbita argyrosperma as revealed by the genome of its wild relative.</title>
        <authorList>
            <person name="Barrera-Redondo J."/>
            <person name="Sanchez-de la Vega G."/>
            <person name="Aguirre-Liguori J.A."/>
            <person name="Castellanos-Morales G."/>
            <person name="Gutierrez-Guerrero Y.T."/>
            <person name="Aguirre-Dugua X."/>
            <person name="Aguirre-Planter E."/>
            <person name="Tenaillon M.I."/>
            <person name="Lira-Saade R."/>
            <person name="Eguiarte L.E."/>
        </authorList>
    </citation>
    <scope>NUCLEOTIDE SEQUENCE [LARGE SCALE GENOMIC DNA]</scope>
    <source>
        <strain evidence="2">JBR-2021</strain>
    </source>
</reference>
<feature type="signal peptide" evidence="1">
    <location>
        <begin position="1"/>
        <end position="29"/>
    </location>
</feature>
<keyword evidence="1" id="KW-0732">Signal</keyword>
<evidence type="ECO:0000256" key="1">
    <source>
        <dbReference type="SAM" id="SignalP"/>
    </source>
</evidence>
<gene>
    <name evidence="2" type="ORF">SDJN03_17688</name>
</gene>
<feature type="non-terminal residue" evidence="2">
    <location>
        <position position="1"/>
    </location>
</feature>
<protein>
    <recommendedName>
        <fullName evidence="4">Glycine-rich protein</fullName>
    </recommendedName>
</protein>